<evidence type="ECO:0000256" key="7">
    <source>
        <dbReference type="ARBA" id="ARBA00022989"/>
    </source>
</evidence>
<dbReference type="GO" id="GO:0016020">
    <property type="term" value="C:membrane"/>
    <property type="evidence" value="ECO:0007669"/>
    <property type="project" value="UniProtKB-SubCell"/>
</dbReference>
<reference evidence="11" key="1">
    <citation type="journal article" date="2014" name="Genome Announc.">
        <title>Draft genome sequence of Rhodosporidium toruloides CECT1137, an oleaginous yeast of biotechnological interest.</title>
        <authorList>
            <person name="Morin N."/>
            <person name="Calcas X."/>
            <person name="Devillers H."/>
            <person name="Durrens P."/>
            <person name="Sherman D.J."/>
            <person name="Nicaud J.-M."/>
            <person name="Neuveglise C."/>
        </authorList>
    </citation>
    <scope>NUCLEOTIDE SEQUENCE</scope>
    <source>
        <strain evidence="11">CECT1137</strain>
    </source>
</reference>
<gene>
    <name evidence="11" type="ORF">RHTO0S_01e08152g</name>
</gene>
<dbReference type="PANTHER" id="PTHR31392">
    <property type="entry name" value="ALPHA-1,3-MANNOSYLTRANSFERASE MNN1-RELATED"/>
    <property type="match status" value="1"/>
</dbReference>
<dbReference type="Gene3D" id="3.90.550.10">
    <property type="entry name" value="Spore Coat Polysaccharide Biosynthesis Protein SpsA, Chain A"/>
    <property type="match status" value="1"/>
</dbReference>
<dbReference type="EMBL" id="LK052936">
    <property type="protein sequence ID" value="CDR35835.1"/>
    <property type="molecule type" value="Genomic_DNA"/>
</dbReference>
<dbReference type="InterPro" id="IPR029044">
    <property type="entry name" value="Nucleotide-diphossugar_trans"/>
</dbReference>
<keyword evidence="5 10" id="KW-0812">Transmembrane</keyword>
<keyword evidence="6" id="KW-0735">Signal-anchor</keyword>
<dbReference type="PANTHER" id="PTHR31392:SF1">
    <property type="entry name" value="ALPHA-1,3-MANNOSYLTRANSFERASE MNN1-RELATED"/>
    <property type="match status" value="1"/>
</dbReference>
<proteinExistence type="inferred from homology"/>
<evidence type="ECO:0000313" key="11">
    <source>
        <dbReference type="EMBL" id="CDR35835.1"/>
    </source>
</evidence>
<dbReference type="OrthoDB" id="430354at2759"/>
<comment type="subcellular location">
    <subcellularLocation>
        <location evidence="1">Membrane</location>
        <topology evidence="1">Single-pass type II membrane protein</topology>
    </subcellularLocation>
</comment>
<comment type="similarity">
    <text evidence="2">Belongs to the MNN1/MNT family.</text>
</comment>
<dbReference type="GO" id="GO:0006493">
    <property type="term" value="P:protein O-linked glycosylation"/>
    <property type="evidence" value="ECO:0007669"/>
    <property type="project" value="TreeGrafter"/>
</dbReference>
<keyword evidence="3" id="KW-0328">Glycosyltransferase</keyword>
<keyword evidence="4" id="KW-0808">Transferase</keyword>
<evidence type="ECO:0000256" key="6">
    <source>
        <dbReference type="ARBA" id="ARBA00022968"/>
    </source>
</evidence>
<keyword evidence="7 10" id="KW-1133">Transmembrane helix</keyword>
<dbReference type="GO" id="GO:0005794">
    <property type="term" value="C:Golgi apparatus"/>
    <property type="evidence" value="ECO:0007669"/>
    <property type="project" value="TreeGrafter"/>
</dbReference>
<feature type="transmembrane region" description="Helical" evidence="10">
    <location>
        <begin position="31"/>
        <end position="48"/>
    </location>
</feature>
<evidence type="ECO:0000256" key="9">
    <source>
        <dbReference type="ARBA" id="ARBA00023180"/>
    </source>
</evidence>
<dbReference type="Pfam" id="PF11051">
    <property type="entry name" value="Mannosyl_trans3"/>
    <property type="match status" value="1"/>
</dbReference>
<dbReference type="AlphaFoldDB" id="A0A061AE74"/>
<name>A0A061AE74_RHOTO</name>
<sequence>MMRREITSVASFREGLPSASRSSRRGLGRRIPLLLFAATICFALTVLLRRSNTKEAAAGAADLEAADQRLLKVLVKTKEAIQQETPLEDIAAFADRAKVLMELDEFGSKLNETYPRLNASTKALYSRSIYHHHQQLLQSLYPYINKKPQMPRSLSGLRARYTVPRGIIVPVGNDQFIYAVHLLATIVHTHGVNFPIHVVYAGNDDLVPEKRAALRSISPNIDTVDILNYFDEELVGIHGGGWAIKVFAILASPFQEVIIADADAVFVQNPEVMFDDPGYNATGTLFFRDREIFPGDGQVHEWFHGVMKGREPSAQLASSRWWTDMASREEMESGVVVFDKRRTSVVYGLLYAGWLNTRVVREEVTYKNTYGDKESFWMAFELCGLPYHLDREYAGIIGQLTHTDTKSHSIDTFIQSDHLFHLDHKGRPLWWNGSLFQEKRVKDRGYLIATHWAPGTVDWICDTEPWSMRVDMRDVRSLQSDANFTRVLTDMIGSAIFWEGRFPQLLERHYATDSTTAPQRWR</sequence>
<evidence type="ECO:0000256" key="5">
    <source>
        <dbReference type="ARBA" id="ARBA00022692"/>
    </source>
</evidence>
<protein>
    <submittedName>
        <fullName evidence="11">RHTO0S01e08152g1_1</fullName>
    </submittedName>
</protein>
<dbReference type="SUPFAM" id="SSF53448">
    <property type="entry name" value="Nucleotide-diphospho-sugar transferases"/>
    <property type="match status" value="1"/>
</dbReference>
<dbReference type="InterPro" id="IPR022751">
    <property type="entry name" value="Alpha_mannosyltransferase"/>
</dbReference>
<evidence type="ECO:0000256" key="4">
    <source>
        <dbReference type="ARBA" id="ARBA00022679"/>
    </source>
</evidence>
<evidence type="ECO:0000256" key="3">
    <source>
        <dbReference type="ARBA" id="ARBA00022676"/>
    </source>
</evidence>
<evidence type="ECO:0000256" key="2">
    <source>
        <dbReference type="ARBA" id="ARBA00009105"/>
    </source>
</evidence>
<keyword evidence="8 10" id="KW-0472">Membrane</keyword>
<evidence type="ECO:0000256" key="8">
    <source>
        <dbReference type="ARBA" id="ARBA00023136"/>
    </source>
</evidence>
<organism evidence="11">
    <name type="scientific">Rhodotorula toruloides</name>
    <name type="common">Yeast</name>
    <name type="synonym">Rhodosporidium toruloides</name>
    <dbReference type="NCBI Taxonomy" id="5286"/>
    <lineage>
        <taxon>Eukaryota</taxon>
        <taxon>Fungi</taxon>
        <taxon>Dikarya</taxon>
        <taxon>Basidiomycota</taxon>
        <taxon>Pucciniomycotina</taxon>
        <taxon>Microbotryomycetes</taxon>
        <taxon>Sporidiobolales</taxon>
        <taxon>Sporidiobolaceae</taxon>
        <taxon>Rhodotorula</taxon>
    </lineage>
</organism>
<evidence type="ECO:0000256" key="1">
    <source>
        <dbReference type="ARBA" id="ARBA00004606"/>
    </source>
</evidence>
<accession>A0A061AE74</accession>
<dbReference type="GO" id="GO:0000033">
    <property type="term" value="F:alpha-1,3-mannosyltransferase activity"/>
    <property type="evidence" value="ECO:0007669"/>
    <property type="project" value="TreeGrafter"/>
</dbReference>
<keyword evidence="9" id="KW-0325">Glycoprotein</keyword>
<evidence type="ECO:0000256" key="10">
    <source>
        <dbReference type="SAM" id="Phobius"/>
    </source>
</evidence>